<reference evidence="1" key="1">
    <citation type="journal article" date="2014" name="Front. Microbiol.">
        <title>High frequency of phylogenetically diverse reductive dehalogenase-homologous genes in deep subseafloor sedimentary metagenomes.</title>
        <authorList>
            <person name="Kawai M."/>
            <person name="Futagami T."/>
            <person name="Toyoda A."/>
            <person name="Takaki Y."/>
            <person name="Nishi S."/>
            <person name="Hori S."/>
            <person name="Arai W."/>
            <person name="Tsubouchi T."/>
            <person name="Morono Y."/>
            <person name="Uchiyama I."/>
            <person name="Ito T."/>
            <person name="Fujiyama A."/>
            <person name="Inagaki F."/>
            <person name="Takami H."/>
        </authorList>
    </citation>
    <scope>NUCLEOTIDE SEQUENCE</scope>
    <source>
        <strain evidence="1">Expedition CK06-06</strain>
    </source>
</reference>
<feature type="non-terminal residue" evidence="1">
    <location>
        <position position="99"/>
    </location>
</feature>
<name>X1GLP4_9ZZZZ</name>
<accession>X1GLP4</accession>
<dbReference type="AlphaFoldDB" id="X1GLP4"/>
<comment type="caution">
    <text evidence="1">The sequence shown here is derived from an EMBL/GenBank/DDBJ whole genome shotgun (WGS) entry which is preliminary data.</text>
</comment>
<evidence type="ECO:0000313" key="1">
    <source>
        <dbReference type="EMBL" id="GAH33923.1"/>
    </source>
</evidence>
<gene>
    <name evidence="1" type="ORF">S03H2_25595</name>
</gene>
<protein>
    <submittedName>
        <fullName evidence="1">Uncharacterized protein</fullName>
    </submittedName>
</protein>
<organism evidence="1">
    <name type="scientific">marine sediment metagenome</name>
    <dbReference type="NCBI Taxonomy" id="412755"/>
    <lineage>
        <taxon>unclassified sequences</taxon>
        <taxon>metagenomes</taxon>
        <taxon>ecological metagenomes</taxon>
    </lineage>
</organism>
<dbReference type="EMBL" id="BARU01014538">
    <property type="protein sequence ID" value="GAH33923.1"/>
    <property type="molecule type" value="Genomic_DNA"/>
</dbReference>
<proteinExistence type="predicted"/>
<sequence length="99" mass="11265">MVGQVLGIGPLSEAKDATLNRIFPTARTPTDSIVRLRLWEVKDDAWYYDKMEAWGYGKGVAEEILTSNKTWQDMSSIIRWGWRNDKPDNEVAGLLVQHG</sequence>